<organism evidence="1">
    <name type="scientific">uncultured Sphingobacterium sp. EB080_L08E11</name>
    <dbReference type="NCBI Taxonomy" id="710992"/>
    <lineage>
        <taxon>Bacteria</taxon>
        <taxon>Pseudomonadati</taxon>
        <taxon>Bacteroidota</taxon>
        <taxon>Sphingobacteriia</taxon>
        <taxon>Sphingobacteriales</taxon>
        <taxon>Sphingobacteriaceae</taxon>
        <taxon>Sphingobacterium</taxon>
        <taxon>environmental samples</taxon>
    </lineage>
</organism>
<accession>E0Y0S6</accession>
<dbReference type="EMBL" id="GU474939">
    <property type="protein sequence ID" value="ADI20267.1"/>
    <property type="molecule type" value="Genomic_DNA"/>
</dbReference>
<reference evidence="1" key="1">
    <citation type="journal article" date="2011" name="Environ. Microbiol.">
        <title>Time-series analyses of Monterey Bay coastal microbial picoplankton using a 'genome proxy' microarray.</title>
        <authorList>
            <person name="Rich V.I."/>
            <person name="Pham V.D."/>
            <person name="Eppley J."/>
            <person name="Shi Y."/>
            <person name="DeLong E.F."/>
        </authorList>
    </citation>
    <scope>NUCLEOTIDE SEQUENCE</scope>
</reference>
<dbReference type="AlphaFoldDB" id="E0Y0S6"/>
<evidence type="ECO:0000313" key="1">
    <source>
        <dbReference type="EMBL" id="ADI20267.1"/>
    </source>
</evidence>
<name>E0Y0S6_9SPHI</name>
<protein>
    <submittedName>
        <fullName evidence="1">Uncharacterized protein</fullName>
    </submittedName>
</protein>
<sequence length="53" mass="6470">MRFHSLHYCERQSYTDEKRQHGRVTKSLGYFSRVINNFRRYVNRVQSSCNSNL</sequence>
<proteinExistence type="predicted"/>